<evidence type="ECO:0000256" key="12">
    <source>
        <dbReference type="ARBA" id="ARBA00023136"/>
    </source>
</evidence>
<dbReference type="GO" id="GO:0008237">
    <property type="term" value="F:metallopeptidase activity"/>
    <property type="evidence" value="ECO:0007669"/>
    <property type="project" value="UniProtKB-KW"/>
</dbReference>
<evidence type="ECO:0000256" key="9">
    <source>
        <dbReference type="ARBA" id="ARBA00022833"/>
    </source>
</evidence>
<accession>A0A516X5T9</accession>
<dbReference type="EMBL" id="CP041765">
    <property type="protein sequence ID" value="QDQ98416.1"/>
    <property type="molecule type" value="Genomic_DNA"/>
</dbReference>
<keyword evidence="10 13" id="KW-1133">Transmembrane helix</keyword>
<feature type="transmembrane region" description="Helical" evidence="13">
    <location>
        <begin position="239"/>
        <end position="261"/>
    </location>
</feature>
<dbReference type="CDD" id="cd06158">
    <property type="entry name" value="S2P-M50_like_1"/>
    <property type="match status" value="1"/>
</dbReference>
<comment type="subcellular location">
    <subcellularLocation>
        <location evidence="2">Cell membrane</location>
        <topology evidence="2">Multi-pass membrane protein</topology>
    </subcellularLocation>
</comment>
<keyword evidence="11" id="KW-0482">Metalloprotease</keyword>
<evidence type="ECO:0000256" key="1">
    <source>
        <dbReference type="ARBA" id="ARBA00001947"/>
    </source>
</evidence>
<reference evidence="14 15" key="2">
    <citation type="submission" date="2019-07" db="EMBL/GenBank/DDBJ databases">
        <authorList>
            <person name="Huang Y."/>
        </authorList>
    </citation>
    <scope>NUCLEOTIDE SEQUENCE [LARGE SCALE GENOMIC DNA]</scope>
    <source>
        <strain evidence="14 15">HY188</strain>
    </source>
</reference>
<dbReference type="GO" id="GO:0005886">
    <property type="term" value="C:plasma membrane"/>
    <property type="evidence" value="ECO:0007669"/>
    <property type="project" value="UniProtKB-SubCell"/>
</dbReference>
<evidence type="ECO:0000256" key="6">
    <source>
        <dbReference type="ARBA" id="ARBA00022692"/>
    </source>
</evidence>
<dbReference type="OrthoDB" id="9800627at2"/>
<evidence type="ECO:0000256" key="11">
    <source>
        <dbReference type="ARBA" id="ARBA00023049"/>
    </source>
</evidence>
<evidence type="ECO:0000256" key="7">
    <source>
        <dbReference type="ARBA" id="ARBA00022723"/>
    </source>
</evidence>
<sequence length="265" mass="28218">MHVRSRSLRGPGVRPSPLFLAIVAATAAAGVAAWNLEGSLTAMRVAVFFMVVGGWVISLCLHEFAHAYTAYRHGDTDVAARGYLTLNPLRYTHPVLSLLLPVLFIAIGGIGLPGGAVYLQTGHLSPAVRRRISLAGPLTNAVLAVVLLVSVHFLAGTEAGAPGGATRGVVYGLAFLGFLQVMAAVLNLLPIPGLDGYALLEPHLSPSTRRSVAQFAPFGIIAVFALLTIRQVNAVFFDIIYRIVEVFGVPRAFSAIGYMLFRFWA</sequence>
<evidence type="ECO:0000256" key="3">
    <source>
        <dbReference type="ARBA" id="ARBA00007931"/>
    </source>
</evidence>
<comment type="cofactor">
    <cofactor evidence="1">
        <name>Zn(2+)</name>
        <dbReference type="ChEBI" id="CHEBI:29105"/>
    </cofactor>
</comment>
<keyword evidence="4" id="KW-1003">Cell membrane</keyword>
<name>A0A516X5T9_9ACTN</name>
<keyword evidence="7" id="KW-0479">Metal-binding</keyword>
<dbReference type="PANTHER" id="PTHR35864:SF1">
    <property type="entry name" value="ZINC METALLOPROTEASE YWHC-RELATED"/>
    <property type="match status" value="1"/>
</dbReference>
<feature type="transmembrane region" description="Helical" evidence="13">
    <location>
        <begin position="211"/>
        <end position="227"/>
    </location>
</feature>
<feature type="transmembrane region" description="Helical" evidence="13">
    <location>
        <begin position="43"/>
        <end position="62"/>
    </location>
</feature>
<dbReference type="InterPro" id="IPR052348">
    <property type="entry name" value="Metallopeptidase_M50B"/>
</dbReference>
<evidence type="ECO:0000256" key="5">
    <source>
        <dbReference type="ARBA" id="ARBA00022670"/>
    </source>
</evidence>
<keyword evidence="15" id="KW-1185">Reference proteome</keyword>
<evidence type="ECO:0000256" key="2">
    <source>
        <dbReference type="ARBA" id="ARBA00004651"/>
    </source>
</evidence>
<gene>
    <name evidence="14" type="ORF">FO059_15170</name>
</gene>
<dbReference type="InterPro" id="IPR044537">
    <property type="entry name" value="Rip2-like"/>
</dbReference>
<evidence type="ECO:0000256" key="4">
    <source>
        <dbReference type="ARBA" id="ARBA00022475"/>
    </source>
</evidence>
<evidence type="ECO:0000313" key="14">
    <source>
        <dbReference type="EMBL" id="QDQ98416.1"/>
    </source>
</evidence>
<protein>
    <submittedName>
        <fullName evidence="14">Site-2 protease family protein</fullName>
    </submittedName>
</protein>
<dbReference type="KEGG" id="toy:FO059_15170"/>
<comment type="similarity">
    <text evidence="3">Belongs to the peptidase M50B family.</text>
</comment>
<evidence type="ECO:0000256" key="10">
    <source>
        <dbReference type="ARBA" id="ARBA00022989"/>
    </source>
</evidence>
<keyword evidence="9" id="KW-0862">Zinc</keyword>
<feature type="transmembrane region" description="Helical" evidence="13">
    <location>
        <begin position="169"/>
        <end position="191"/>
    </location>
</feature>
<dbReference type="GO" id="GO:0006508">
    <property type="term" value="P:proteolysis"/>
    <property type="evidence" value="ECO:0007669"/>
    <property type="project" value="UniProtKB-KW"/>
</dbReference>
<evidence type="ECO:0000313" key="15">
    <source>
        <dbReference type="Proteomes" id="UP000317344"/>
    </source>
</evidence>
<organism evidence="14 15">
    <name type="scientific">Tomitella fengzijianii</name>
    <dbReference type="NCBI Taxonomy" id="2597660"/>
    <lineage>
        <taxon>Bacteria</taxon>
        <taxon>Bacillati</taxon>
        <taxon>Actinomycetota</taxon>
        <taxon>Actinomycetes</taxon>
        <taxon>Mycobacteriales</taxon>
        <taxon>Tomitella</taxon>
    </lineage>
</organism>
<reference evidence="14 15" key="1">
    <citation type="submission" date="2019-07" db="EMBL/GenBank/DDBJ databases">
        <title>Tomitella cavernea sp. nov., an actinomycete isolated from soil.</title>
        <authorList>
            <person name="Cheng J."/>
        </authorList>
    </citation>
    <scope>NUCLEOTIDE SEQUENCE [LARGE SCALE GENOMIC DNA]</scope>
    <source>
        <strain evidence="14 15">HY188</strain>
    </source>
</reference>
<evidence type="ECO:0000256" key="8">
    <source>
        <dbReference type="ARBA" id="ARBA00022801"/>
    </source>
</evidence>
<dbReference type="GO" id="GO:0046872">
    <property type="term" value="F:metal ion binding"/>
    <property type="evidence" value="ECO:0007669"/>
    <property type="project" value="UniProtKB-KW"/>
</dbReference>
<feature type="transmembrane region" description="Helical" evidence="13">
    <location>
        <begin position="95"/>
        <end position="118"/>
    </location>
</feature>
<dbReference type="PANTHER" id="PTHR35864">
    <property type="entry name" value="ZINC METALLOPROTEASE MJ0611-RELATED"/>
    <property type="match status" value="1"/>
</dbReference>
<evidence type="ECO:0000256" key="13">
    <source>
        <dbReference type="SAM" id="Phobius"/>
    </source>
</evidence>
<dbReference type="Proteomes" id="UP000317344">
    <property type="component" value="Chromosome"/>
</dbReference>
<dbReference type="AlphaFoldDB" id="A0A516X5T9"/>
<dbReference type="RefSeq" id="WP_143909821.1">
    <property type="nucleotide sequence ID" value="NZ_CP041765.1"/>
</dbReference>
<proteinExistence type="inferred from homology"/>
<keyword evidence="6 13" id="KW-0812">Transmembrane</keyword>
<keyword evidence="12 13" id="KW-0472">Membrane</keyword>
<keyword evidence="5 14" id="KW-0645">Protease</keyword>
<keyword evidence="8" id="KW-0378">Hydrolase</keyword>
<feature type="transmembrane region" description="Helical" evidence="13">
    <location>
        <begin position="138"/>
        <end position="157"/>
    </location>
</feature>